<comment type="similarity">
    <text evidence="2">Belongs to the dynein heavy chain family.</text>
</comment>
<comment type="subcellular location">
    <subcellularLocation>
        <location evidence="1">Cytoplasm</location>
        <location evidence="1">Cytoskeleton</location>
        <location evidence="1">Flagellum axoneme</location>
    </subcellularLocation>
</comment>
<dbReference type="FunFam" id="1.10.8.1220:FF:000001">
    <property type="entry name" value="Dynein axonemal heavy chain 5"/>
    <property type="match status" value="1"/>
</dbReference>
<evidence type="ECO:0000313" key="37">
    <source>
        <dbReference type="Proteomes" id="UP000770717"/>
    </source>
</evidence>
<dbReference type="Proteomes" id="UP000770717">
    <property type="component" value="Unassembled WGS sequence"/>
</dbReference>
<keyword evidence="37" id="KW-1185">Reference proteome</keyword>
<evidence type="ECO:0000256" key="14">
    <source>
        <dbReference type="ARBA" id="ARBA00023273"/>
    </source>
</evidence>
<dbReference type="InterPro" id="IPR035699">
    <property type="entry name" value="AAA_6"/>
</dbReference>
<keyword evidence="8" id="KW-0282">Flagellum</keyword>
<evidence type="ECO:0000256" key="3">
    <source>
        <dbReference type="ARBA" id="ARBA00022490"/>
    </source>
</evidence>
<dbReference type="Pfam" id="PF12781">
    <property type="entry name" value="AAA_9"/>
    <property type="match status" value="1"/>
</dbReference>
<dbReference type="Gene3D" id="3.40.50.300">
    <property type="entry name" value="P-loop containing nucleotide triphosphate hydrolases"/>
    <property type="match status" value="5"/>
</dbReference>
<dbReference type="Gene3D" id="1.10.287.2620">
    <property type="match status" value="1"/>
</dbReference>
<evidence type="ECO:0000259" key="32">
    <source>
        <dbReference type="Pfam" id="PF17852"/>
    </source>
</evidence>
<evidence type="ECO:0000256" key="5">
    <source>
        <dbReference type="ARBA" id="ARBA00022737"/>
    </source>
</evidence>
<keyword evidence="5" id="KW-0677">Repeat</keyword>
<evidence type="ECO:0000256" key="12">
    <source>
        <dbReference type="ARBA" id="ARBA00023175"/>
    </source>
</evidence>
<dbReference type="Gene3D" id="1.20.58.1120">
    <property type="match status" value="1"/>
</dbReference>
<dbReference type="FunFam" id="3.40.50.300:FF:001810">
    <property type="entry name" value="Cytoplasmic dynein 2 heavy chain 1"/>
    <property type="match status" value="1"/>
</dbReference>
<dbReference type="InterPro" id="IPR043157">
    <property type="entry name" value="Dynein_AAA1S"/>
</dbReference>
<feature type="domain" description="Dynein heavy chain AAA 5 extension" evidence="32">
    <location>
        <begin position="2295"/>
        <end position="2414"/>
    </location>
</feature>
<dbReference type="EMBL" id="WNTK01000011">
    <property type="protein sequence ID" value="KAG9476293.1"/>
    <property type="molecule type" value="Genomic_DNA"/>
</dbReference>
<dbReference type="Gene3D" id="1.10.8.720">
    <property type="entry name" value="Region D6 of dynein motor"/>
    <property type="match status" value="1"/>
</dbReference>
<dbReference type="FunFam" id="1.20.58.1120:FF:000002">
    <property type="entry name" value="Dynein heavy chain 9, axonemal"/>
    <property type="match status" value="1"/>
</dbReference>
<evidence type="ECO:0000256" key="19">
    <source>
        <dbReference type="ARBA" id="ARBA00069445"/>
    </source>
</evidence>
<feature type="domain" description="Dynein heavy chain coiled coil stalk" evidence="29">
    <location>
        <begin position="3045"/>
        <end position="3389"/>
    </location>
</feature>
<dbReference type="OrthoDB" id="10251809at2759"/>
<comment type="subunit">
    <text evidence="17">Consists of at least two heavy chains and a number of intermediate and light chains. Interacts with CFAP45.</text>
</comment>
<dbReference type="InterPro" id="IPR042222">
    <property type="entry name" value="Dynein_2_N"/>
</dbReference>
<feature type="domain" description="Dynein heavy chain tail" evidence="26">
    <location>
        <begin position="199"/>
        <end position="771"/>
    </location>
</feature>
<keyword evidence="12" id="KW-0505">Motor protein</keyword>
<dbReference type="InterPro" id="IPR027417">
    <property type="entry name" value="P-loop_NTPase"/>
</dbReference>
<dbReference type="InterPro" id="IPR041466">
    <property type="entry name" value="Dynein_AAA5_ext"/>
</dbReference>
<dbReference type="Pfam" id="PF12780">
    <property type="entry name" value="AAA_8"/>
    <property type="match status" value="1"/>
</dbReference>
<comment type="caution">
    <text evidence="36">The sequence shown here is derived from an EMBL/GenBank/DDBJ whole genome shotgun (WGS) entry which is preliminary data.</text>
</comment>
<evidence type="ECO:0000259" key="30">
    <source>
        <dbReference type="Pfam" id="PF12780"/>
    </source>
</evidence>
<evidence type="ECO:0000256" key="11">
    <source>
        <dbReference type="ARBA" id="ARBA00023069"/>
    </source>
</evidence>
<dbReference type="InterPro" id="IPR035706">
    <property type="entry name" value="AAA_9"/>
</dbReference>
<dbReference type="PANTHER" id="PTHR45703:SF12">
    <property type="entry name" value="DYNEIN AXONEMAL HEAVY CHAIN 11"/>
    <property type="match status" value="1"/>
</dbReference>
<evidence type="ECO:0000259" key="31">
    <source>
        <dbReference type="Pfam" id="PF12781"/>
    </source>
</evidence>
<dbReference type="Pfam" id="PF03028">
    <property type="entry name" value="Dynein_heavy"/>
    <property type="match status" value="1"/>
</dbReference>
<comment type="function">
    <text evidence="16">Force generating protein of respiratory cilia. Produces force towards the minus ends of microtubules. Dynein has ATPase activity; the force-producing power stroke is thought to occur on release of ADP.</text>
</comment>
<feature type="coiled-coil region" evidence="24">
    <location>
        <begin position="812"/>
        <end position="839"/>
    </location>
</feature>
<dbReference type="FunFam" id="1.20.920.30:FF:000003">
    <property type="entry name" value="Dynein axonemal heavy chain 17"/>
    <property type="match status" value="1"/>
</dbReference>
<dbReference type="PANTHER" id="PTHR45703">
    <property type="entry name" value="DYNEIN HEAVY CHAIN"/>
    <property type="match status" value="1"/>
</dbReference>
<dbReference type="InterPro" id="IPR013602">
    <property type="entry name" value="Dynein_heavy_linker"/>
</dbReference>
<feature type="domain" description="Dynein heavy chain AAA lid" evidence="34">
    <location>
        <begin position="4026"/>
        <end position="4162"/>
    </location>
</feature>
<evidence type="ECO:0000256" key="15">
    <source>
        <dbReference type="ARBA" id="ARBA00053934"/>
    </source>
</evidence>
<dbReference type="InterPro" id="IPR041228">
    <property type="entry name" value="Dynein_C"/>
</dbReference>
<dbReference type="FunFam" id="1.10.472.130:FF:000001">
    <property type="entry name" value="Dynein, axonemal, heavy chain 9"/>
    <property type="match status" value="1"/>
</dbReference>
<evidence type="ECO:0000259" key="25">
    <source>
        <dbReference type="Pfam" id="PF03028"/>
    </source>
</evidence>
<dbReference type="FunFam" id="3.40.50.300:FF:000667">
    <property type="entry name" value="Dynein axonemal heavy chain 11"/>
    <property type="match status" value="1"/>
</dbReference>
<evidence type="ECO:0000259" key="26">
    <source>
        <dbReference type="Pfam" id="PF08385"/>
    </source>
</evidence>
<protein>
    <recommendedName>
        <fullName evidence="18">Dynein axonemal heavy chain 11</fullName>
    </recommendedName>
    <alternativeName>
        <fullName evidence="22">Axonemal beta dynein heavy chain 11</fullName>
    </alternativeName>
    <alternativeName>
        <fullName evidence="23">Axonemal beta dynein heavy chain 17</fullName>
    </alternativeName>
    <alternativeName>
        <fullName evidence="20">Ciliary dynein heavy chain 11</fullName>
    </alternativeName>
    <alternativeName>
        <fullName evidence="21">Ciliary dynein heavy chain 17</fullName>
    </alternativeName>
    <alternativeName>
        <fullName evidence="19">Dynein axonemal heavy chain 17</fullName>
    </alternativeName>
</protein>
<feature type="domain" description="Dynein heavy chain ATP-binding dynein motor region" evidence="31">
    <location>
        <begin position="3416"/>
        <end position="3633"/>
    </location>
</feature>
<keyword evidence="10 24" id="KW-0175">Coiled coil</keyword>
<keyword evidence="4" id="KW-0493">Microtubule</keyword>
<dbReference type="Pfam" id="PF18198">
    <property type="entry name" value="AAA_lid_11"/>
    <property type="match status" value="1"/>
</dbReference>
<keyword evidence="14" id="KW-0966">Cell projection</keyword>
<evidence type="ECO:0000256" key="13">
    <source>
        <dbReference type="ARBA" id="ARBA00023212"/>
    </source>
</evidence>
<dbReference type="Pfam" id="PF17852">
    <property type="entry name" value="Dynein_AAA_lid"/>
    <property type="match status" value="1"/>
</dbReference>
<evidence type="ECO:0000256" key="22">
    <source>
        <dbReference type="ARBA" id="ARBA00082510"/>
    </source>
</evidence>
<dbReference type="FunFam" id="1.10.8.720:FF:000002">
    <property type="entry name" value="Dynein heavy chain 9, axonemal"/>
    <property type="match status" value="1"/>
</dbReference>
<sequence>MDLDDEEPPVPPFWEDERVSYMGRWLQRTLKVKEDRWIKFVENEQDEKILKDFFDQKGQIMLIFSAAPKGGIVVTQEFQINVKGKGAYIMKKTPATIEIENYKKILILGELSGVSFIQTSTLVEQVLMPVLSNEKNSKSLPSVLSQDLELHVESLKNKILIVKGLLSGRTILPLPTKLGTSGSNQLSIIKENVLDRGTLHAFESMLIKWSHQVRDVIETDSAQPLIKGLNPGPSSELNFWKARCENLAGIHKQLRAPVVQKISAILKEKESSYYPILQNIITEVKNALVEAEDIDLHLRTLDSHIRLIEETDFPQIHVLVPPLFHTICLIWSHSLFYNTPARIIVLLQEFCNLFIDQAKLYLSPEDLFKEETEEALEHVQIAVHVLRTFKHSFQSHRNNLGSFYRDSNEFKPWDFRSQLVFARYDRFLERLMKIEDILKTIIEFQKLEKLEFGGSKGNVLTEQVVHLQEDFDERCNVFKEYTQDPTDYTNMEFENYYTEFKCKVLDLETQIATMICLSFKDCSGLESAFKLLAISGYFLERQPILDIFSPNYFTLLQMYSDELDKCKLLYDEHIKQLESFVVHKNMPVLSGILKWTKELKDRIQTMWSNFRFIQHESMESPEASSTYQKYMEMITLLDQHEDKAYDQWTAGVDEICNFNLDQPLIKRNHDDGLLSVNFDPKLVAVLREVKYLQVLNHADLPKAALRIFEKKEILHKYIGSLELVVHWYNSVKKTVLEVEYPLIKDDLSAIDEQLRDAEERYTWNSGDCWDYIVQLKSVVYDLERRLQKSKDNILTMQQIMNSWAEQALFSRKDNKKESLINLEDKNERLSKKYKSIQDDGYKLRSLAEENLKLLKAVPDVDAWKIYMEYMDDIVTDGLYNTIFHSLVFFVENTDDRLKPAPLFEAQMCLSGNEIVFKPSLQKEDGDGLYDLMEELLGDIFKMSEHVKRIAKHFGEDSYQNDLDEMSDLSQIRQGIMDKITVVISKVLDFQSTYDSYSHLWTDDRLEFMRQFLLYGHVLTSEEIEAHADDGVPENPPSIDQFKEQIDIYENLYTQMFSSEDTKVFESWFRLDLKPFKMNMLVIIRKWSWMFKEHLLRFVVDSLSDLEEFIKLTDSGLQQKVVEGDYSALVGIMEHILAVRDRQAATDELFEPIKQTIALLESYGQKLPDQIYTQLEELPEKWNNTKKTAITVKHDLAPLQIAEVSVVRKRCVAFDVKQNNFREMFCLEAPFSYNSQYPYTLLDKANQDLLGLELEVKQIHESADLFEVAVPDYKQMKKCREEIKLLKELWDIIYNVQSSIADWVKTQWRQINVEQMDVELRRFSKELLSLDKQARSWDAYVGLDMTVKNLITSLRAVTELQNPAIRDRHWHQLMIATKVQFSMTEKTTLSDLLELQLHKFEDEVRNIVDKAVKEMGTEKILTEISQTWTTLEFSYEKHYRTETPLIKTDEQLFETLDSNQVQLQAIMQSKYVEYFIEQVSSWQKRLNLADSVIYIWMEVQRTWSHLESIFIGSEDIRNQLPEDAKRFDGVDADFKELMFETEKIRNVLDATNRPKLSETLDDLQMRLSLCEKALSQYLETKRLAFPRFYFVSSADLLDILSKGSQPKQVTRHLAKLFDNIADLQFQERVENEATGMYSKEKEFVPFSVTCQCRGQVEHWLKNVEDTMCETVRHHITEAVAAYEDKPREQWILDFPAQVALTSSQIWWTIDVGIAFDRMEEGFETALKDYNKKQINQLNALITMLLGELSPGDRQKIMTICTIDVHARDVVAKLVMHKVTSAQDFAWLSQLRHRWDDKQKHCFANICDAQFQYSYEYLGNTPRLVITPLTDRCYITLTQSLHLTMSGAPAGPAGTGKTETTKDLGRALGVMVYVFNCSEQMDYKSVGNIYKGLAQTGAWGCFDEFNRIAVEVLSVVAVQVKSIQDAIHNKKKRFFFLGENITLKPSVGIFITMNPGYAGRTELPENLKALFRPCAMVVPDTELICEIMLIAEGFLDARPLARKFITLYTLCKELLSKQDHYDWGLRAVKSVLVVAGSLKRGDSNRPEDQVLMRALRDFNLPKIVTDDVPIFMGLISDLFPALDVPRKRDLHFEQMVKQSMLELHLQPEESFILKVVQLEELLAVRHSVFVVGSAGTGKSKVLKTLNRTYLNRKQKPTWNDLNPKAVTTDELFGFIHPSTREWKDGLFSNLMREQANLTHESPKWIVLDGDIDPMWIESLNTVMDDNKVLTLASNERIPLTPTMRLVFEIHHLKTATPATVSRAGILYVNPQDLGWNPYVTSWIDARNSQTEKANLTILFDKYVPPCLELLRTGLVKTITPISENSMVQTLCSLLDCLLTPENVPPDSSRDLYELYFVFACIWAFGGALHKDQLADYRAEFSQWWMKEMKAVKFPGQGTVFDYYLDNKARKFIPWSEKVPKFDMDPETPLQAVFVHTSETTCLGYFTDLLIQKSKPVMLVGNAGVGKTVFLNDRLAWLSDQYMISKVPFNYYTTSAALQRILEKSLEKKAGRNYGPIGNKKLVYFIDDLNMPEVDKYGTVQPHALIRQHLDYGHWYERQKMTLKEVHNCQYVACMNPTAGSFTINQRLQRHFTVFAVSFPSNDALEAIFAKILSFHFQQYSFHSSILRTGPMMIQAAMGLSQKMVQNFLPTAVKFHYIFNLRDIANIFQGILFATPDCLKQPNDLILLWLHESSRVYGDKLVEAKDSELFQRILYDTARKYFEEIEDHLFLKQPLIFCHFANGIGAPAYLPVQGWDALRKTLVEALDSYNELNATMNLVLFEDAMQHVCRISRILEAPRGYALLIGVGGSGKQSLSKLAAYISSLEVFQITLKNGYGIQDLRVDLANLYIRTGAKNMPTVFLLTDAHVPDERFLVLINDLLASGEVPDLFSEEEVDTIVSGIRNEVRGLGLEDSRENCWKFFLERVRLQLKVILCFSPVGSTLRVRARKFPAIVNCTAIDWFHEWPQEALQSVSRRFIQDMEGIEPNVKESISQFMAYVHASVNETSAKYYQNEKRYNYTTPKSFLEQINLYKNLLDRKRKELAQKMEHLENGLQKLKTTASQVEDLKAKLASQEAELKQRNQDSEALIAKIGLQTEKVSQEKTIADAEEQKVASIQLEVSVKQKDCEDDLMKAEPALVAATEALNTLNKINLTELKTFPNPPSAVINVNAAVMVLLAPRGRIPKDRSWKACKSFMGKVDDFLQALVHYDKEHIPDNCLKVVKEQYLMKPEFDPDQVRVKSLAAAGLCAWVINIVKYYEVYCDVEPKRRALSQANIDLKGATEKLDAIRKKLHDLDNNLKRLTRSFEKATAEKLRCQEEVNRTNTTIELANRLVKGLESENIRWSESIKTFEAQEKTLCGDVLLTAAVISYVGSFTKRYRQELLEQMWLPFLKSQKVAIPISEGLDPIAMLTDDATVAAWNNEGLPGDRMSTENATTLINCERWPLMIDPQQQGIKWIKNKYGAALKVINLGQKGYLNKIENALALGDIVLIENLDETIDPVLDPLLGRNTIKRGRYIKIGDKECEYSKNFRLILHTKLANPHYKPELQAQTTLINFTVTTDGLEDQLLADVVSIERPDLEKLKSVLTKQQNEFKIELKRLEDELLIRLSAAEGNFLGDMELVEKLESTKTTAAEIQLKVVEAKENEIKINEAREHYRPAAARASLLYFVMSDLSKINPIYQFSLKAFNGVFHKAIGRAEPSEDVKERVSNLTECITYSAFLYTSQGLFEKDKLTFLSEIAFQILLKSKEIDSLELDLLLRFPVDQAYQSPIDFLSVQSWSAIKMISSLDEFRGLDRDIEGSAKRWKKLVDSECPEKERFPQEWKNKTSLQKLVILRALRPDRMTYSIRNFVEEKLGSKYVEGTRLDLTKSYEETSPATPIFFILSPGVNPLKDVESLGNKLGFTIDSGKFHNISLGQGQEKVAEETMEKAAELGHWVILQNVHLVAKWLVTLEKLLDKYSTGSHEDYRIFISAEPASAPEEHIIPQGILENSIKITNEPPTGMLANLHAALYNFDQDTLEMCAREHEFKSILFSLCYFHASVAGRLKFGPQGWNRSYPFNAGDLTICVNVLYNYLEANTKVPWEDLRYLFGEIMYGGHITDDWDRRLCQTYLEEFMSPALLDGELSLAPGFLAPPNLDYIGYHTYIDEFLPADNPVLYGLHPNAEIEFLTVTSDNLFKTILEMQPKETLIGEGSGISAEEKVKNIIDDVLEKLPEDYNLQEIMQKTTERSPYVLVCFQECERMNMLMREIRRSLKELDLGLKGELTISSDMEILQLALYYDSVPDSWTKLAYPSTFGLGHWINDLLLRCRELDMWTQDLVLPAVVWLSGFFNPQSFLTAIMQSMARKNEWPLDKMCLTVDVTKKAKDDFGHPPREGAYIHGLVMEGARWDMQTGVICEARLKELTPPMPVIYVKAIPIEKQDLKNMYECPLYKTKIRGPTYVWTFNLKTKEKPAKWVLAGVALLLSV</sequence>
<dbReference type="InterPro" id="IPR042219">
    <property type="entry name" value="AAA_lid_11_sf"/>
</dbReference>
<dbReference type="FunFam" id="1.20.140.100:FF:000001">
    <property type="entry name" value="dynein heavy chain 17, axonemal"/>
    <property type="match status" value="1"/>
</dbReference>
<dbReference type="SUPFAM" id="SSF52540">
    <property type="entry name" value="P-loop containing nucleoside triphosphate hydrolases"/>
    <property type="match status" value="4"/>
</dbReference>
<evidence type="ECO:0000256" key="23">
    <source>
        <dbReference type="ARBA" id="ARBA00082511"/>
    </source>
</evidence>
<dbReference type="GO" id="GO:0005874">
    <property type="term" value="C:microtubule"/>
    <property type="evidence" value="ECO:0007669"/>
    <property type="project" value="UniProtKB-KW"/>
</dbReference>
<dbReference type="Pfam" id="PF18199">
    <property type="entry name" value="Dynein_C"/>
    <property type="match status" value="1"/>
</dbReference>
<feature type="coiled-coil region" evidence="24">
    <location>
        <begin position="3030"/>
        <end position="3108"/>
    </location>
</feature>
<keyword evidence="9" id="KW-0243">Dynein</keyword>
<name>A0A8J6EW65_ELECQ</name>
<feature type="domain" description="Dynein heavy chain AAA module D4" evidence="30">
    <location>
        <begin position="2773"/>
        <end position="3032"/>
    </location>
</feature>
<dbReference type="Pfam" id="PF17857">
    <property type="entry name" value="AAA_lid_1"/>
    <property type="match status" value="1"/>
</dbReference>
<dbReference type="InterPro" id="IPR004273">
    <property type="entry name" value="Dynein_heavy_D6_P-loop"/>
</dbReference>
<dbReference type="Gene3D" id="1.10.8.1220">
    <property type="match status" value="1"/>
</dbReference>
<dbReference type="InterPro" id="IPR013594">
    <property type="entry name" value="Dynein_heavy_tail"/>
</dbReference>
<evidence type="ECO:0000256" key="21">
    <source>
        <dbReference type="ARBA" id="ARBA00082505"/>
    </source>
</evidence>
<dbReference type="Pfam" id="PF08393">
    <property type="entry name" value="DHC_N2"/>
    <property type="match status" value="1"/>
</dbReference>
<evidence type="ECO:0000256" key="6">
    <source>
        <dbReference type="ARBA" id="ARBA00022741"/>
    </source>
</evidence>
<evidence type="ECO:0000259" key="28">
    <source>
        <dbReference type="Pfam" id="PF12774"/>
    </source>
</evidence>
<feature type="domain" description="Dynein heavy chain 3 AAA+ lid" evidence="33">
    <location>
        <begin position="2630"/>
        <end position="2726"/>
    </location>
</feature>
<evidence type="ECO:0000256" key="4">
    <source>
        <dbReference type="ARBA" id="ARBA00022701"/>
    </source>
</evidence>
<accession>A0A8J6EW65</accession>
<keyword evidence="13" id="KW-0206">Cytoskeleton</keyword>
<organism evidence="36 37">
    <name type="scientific">Eleutherodactylus coqui</name>
    <name type="common">Puerto Rican coqui</name>
    <dbReference type="NCBI Taxonomy" id="57060"/>
    <lineage>
        <taxon>Eukaryota</taxon>
        <taxon>Metazoa</taxon>
        <taxon>Chordata</taxon>
        <taxon>Craniata</taxon>
        <taxon>Vertebrata</taxon>
        <taxon>Euteleostomi</taxon>
        <taxon>Amphibia</taxon>
        <taxon>Batrachia</taxon>
        <taxon>Anura</taxon>
        <taxon>Neobatrachia</taxon>
        <taxon>Hyloidea</taxon>
        <taxon>Eleutherodactylidae</taxon>
        <taxon>Eleutherodactylinae</taxon>
        <taxon>Eleutherodactylus</taxon>
        <taxon>Eleutherodactylus</taxon>
    </lineage>
</organism>
<evidence type="ECO:0000256" key="24">
    <source>
        <dbReference type="SAM" id="Coils"/>
    </source>
</evidence>
<dbReference type="InterPro" id="IPR026983">
    <property type="entry name" value="DHC"/>
</dbReference>
<dbReference type="Gene3D" id="1.20.920.30">
    <property type="match status" value="1"/>
</dbReference>
<feature type="coiled-coil region" evidence="24">
    <location>
        <begin position="3268"/>
        <end position="3316"/>
    </location>
</feature>
<evidence type="ECO:0000256" key="20">
    <source>
        <dbReference type="ARBA" id="ARBA00082501"/>
    </source>
</evidence>
<dbReference type="InterPro" id="IPR024317">
    <property type="entry name" value="Dynein_heavy_chain_D4_dom"/>
</dbReference>
<dbReference type="FunFam" id="1.10.287.2620:FF:000004">
    <property type="entry name" value="Dynein axonemal heavy chain 17"/>
    <property type="match status" value="1"/>
</dbReference>
<feature type="domain" description="Dynein heavy chain region D6 P-loop" evidence="25">
    <location>
        <begin position="3874"/>
        <end position="3994"/>
    </location>
</feature>
<dbReference type="FunFam" id="3.40.50.300:FF:000219">
    <property type="entry name" value="Dynein axonemal heavy chain 17"/>
    <property type="match status" value="1"/>
</dbReference>
<feature type="domain" description="Dynein heavy chain C-terminal" evidence="35">
    <location>
        <begin position="4170"/>
        <end position="4463"/>
    </location>
</feature>
<dbReference type="FunFam" id="1.20.1270.280:FF:000008">
    <property type="entry name" value="Dynein axonemal heavy chain 11"/>
    <property type="match status" value="1"/>
</dbReference>
<evidence type="ECO:0000256" key="7">
    <source>
        <dbReference type="ARBA" id="ARBA00022840"/>
    </source>
</evidence>
<dbReference type="FunFam" id="1.20.920.20:FF:000003">
    <property type="entry name" value="Dynein axonemal heavy chain 17"/>
    <property type="match status" value="1"/>
</dbReference>
<dbReference type="FunFam" id="3.40.50.300:FF:000049">
    <property type="entry name" value="Dynein, axonemal, heavy chain 5"/>
    <property type="match status" value="1"/>
</dbReference>
<dbReference type="Gene3D" id="6.10.140.1060">
    <property type="match status" value="1"/>
</dbReference>
<evidence type="ECO:0000259" key="34">
    <source>
        <dbReference type="Pfam" id="PF18198"/>
    </source>
</evidence>
<dbReference type="GO" id="GO:0005930">
    <property type="term" value="C:axoneme"/>
    <property type="evidence" value="ECO:0007669"/>
    <property type="project" value="UniProtKB-ARBA"/>
</dbReference>
<dbReference type="Gene3D" id="1.20.920.20">
    <property type="match status" value="1"/>
</dbReference>
<dbReference type="Gene3D" id="1.10.8.710">
    <property type="match status" value="1"/>
</dbReference>
<dbReference type="GO" id="GO:0008569">
    <property type="term" value="F:minus-end-directed microtubule motor activity"/>
    <property type="evidence" value="ECO:0007669"/>
    <property type="project" value="InterPro"/>
</dbReference>
<evidence type="ECO:0000313" key="36">
    <source>
        <dbReference type="EMBL" id="KAG9476293.1"/>
    </source>
</evidence>
<dbReference type="InterPro" id="IPR043160">
    <property type="entry name" value="Dynein_C_barrel"/>
</dbReference>
<dbReference type="GO" id="GO:0051959">
    <property type="term" value="F:dynein light intermediate chain binding"/>
    <property type="evidence" value="ECO:0007669"/>
    <property type="project" value="InterPro"/>
</dbReference>
<reference evidence="36" key="1">
    <citation type="thesis" date="2020" institute="ProQuest LLC" country="789 East Eisenhower Parkway, Ann Arbor, MI, USA">
        <title>Comparative Genomics and Chromosome Evolution.</title>
        <authorList>
            <person name="Mudd A.B."/>
        </authorList>
    </citation>
    <scope>NUCLEOTIDE SEQUENCE</scope>
    <source>
        <strain evidence="36">HN-11 Male</strain>
        <tissue evidence="36">Kidney and liver</tissue>
    </source>
</reference>
<evidence type="ECO:0000256" key="1">
    <source>
        <dbReference type="ARBA" id="ARBA00004611"/>
    </source>
</evidence>
<feature type="coiled-coil region" evidence="24">
    <location>
        <begin position="3581"/>
        <end position="3643"/>
    </location>
</feature>
<dbReference type="Gene3D" id="3.20.180.20">
    <property type="entry name" value="Dynein heavy chain, N-terminal domain 2"/>
    <property type="match status" value="1"/>
</dbReference>
<dbReference type="Gene3D" id="1.20.140.100">
    <property type="entry name" value="Dynein heavy chain, N-terminal domain 2"/>
    <property type="match status" value="1"/>
</dbReference>
<evidence type="ECO:0000256" key="18">
    <source>
        <dbReference type="ARBA" id="ARBA00069441"/>
    </source>
</evidence>
<evidence type="ECO:0000256" key="2">
    <source>
        <dbReference type="ARBA" id="ARBA00008887"/>
    </source>
</evidence>
<dbReference type="GO" id="GO:0097729">
    <property type="term" value="C:9+2 motile cilium"/>
    <property type="evidence" value="ECO:0007669"/>
    <property type="project" value="UniProtKB-ARBA"/>
</dbReference>
<dbReference type="InterPro" id="IPR024743">
    <property type="entry name" value="Dynein_HC_stalk"/>
</dbReference>
<keyword evidence="11" id="KW-0969">Cilium</keyword>
<dbReference type="Pfam" id="PF12777">
    <property type="entry name" value="MT"/>
    <property type="match status" value="1"/>
</dbReference>
<dbReference type="GO" id="GO:0045505">
    <property type="term" value="F:dynein intermediate chain binding"/>
    <property type="evidence" value="ECO:0007669"/>
    <property type="project" value="InterPro"/>
</dbReference>
<dbReference type="GO" id="GO:0005524">
    <property type="term" value="F:ATP binding"/>
    <property type="evidence" value="ECO:0007669"/>
    <property type="project" value="UniProtKB-KW"/>
</dbReference>
<evidence type="ECO:0000259" key="27">
    <source>
        <dbReference type="Pfam" id="PF08393"/>
    </source>
</evidence>
<dbReference type="Pfam" id="PF12775">
    <property type="entry name" value="AAA_7"/>
    <property type="match status" value="1"/>
</dbReference>
<comment type="function">
    <text evidence="15">Force generating protein component of the outer dynein arms (ODAs) in the sperm flagellum. Produces force towards the minus ends of microtubules. Dynein has ATPase activity; the force-producing power stroke is thought to occur on release of ADP. Plays a major role in sperm motility, implicated in sperm flagellar assembly and beating.</text>
</comment>
<evidence type="ECO:0000259" key="35">
    <source>
        <dbReference type="Pfam" id="PF18199"/>
    </source>
</evidence>
<keyword evidence="6" id="KW-0547">Nucleotide-binding</keyword>
<keyword evidence="3" id="KW-0963">Cytoplasm</keyword>
<evidence type="ECO:0000256" key="8">
    <source>
        <dbReference type="ARBA" id="ARBA00022846"/>
    </source>
</evidence>
<feature type="domain" description="Dynein heavy chain linker" evidence="27">
    <location>
        <begin position="1275"/>
        <end position="1677"/>
    </location>
</feature>
<evidence type="ECO:0000256" key="9">
    <source>
        <dbReference type="ARBA" id="ARBA00023017"/>
    </source>
</evidence>
<gene>
    <name evidence="36" type="ORF">GDO78_003061</name>
</gene>
<evidence type="ECO:0000259" key="33">
    <source>
        <dbReference type="Pfam" id="PF17857"/>
    </source>
</evidence>
<dbReference type="Gene3D" id="1.20.1270.280">
    <property type="match status" value="1"/>
</dbReference>
<dbReference type="InterPro" id="IPR041589">
    <property type="entry name" value="DNAH3_AAA_lid_1"/>
</dbReference>
<feature type="domain" description="Dynein heavy chain hydrolytic ATP-binding dynein motor region" evidence="28">
    <location>
        <begin position="1811"/>
        <end position="2137"/>
    </location>
</feature>
<evidence type="ECO:0000256" key="10">
    <source>
        <dbReference type="ARBA" id="ARBA00023054"/>
    </source>
</evidence>
<dbReference type="GO" id="GO:0030286">
    <property type="term" value="C:dynein complex"/>
    <property type="evidence" value="ECO:0007669"/>
    <property type="project" value="UniProtKB-KW"/>
</dbReference>
<dbReference type="Pfam" id="PF12774">
    <property type="entry name" value="AAA_6"/>
    <property type="match status" value="1"/>
</dbReference>
<proteinExistence type="inferred from homology"/>
<dbReference type="FunFam" id="3.10.490.20:FF:000002">
    <property type="entry name" value="Dynein axonemal heavy chain 17"/>
    <property type="match status" value="1"/>
</dbReference>
<evidence type="ECO:0000256" key="16">
    <source>
        <dbReference type="ARBA" id="ARBA00056255"/>
    </source>
</evidence>
<evidence type="ECO:0000256" key="17">
    <source>
        <dbReference type="ARBA" id="ARBA00062166"/>
    </source>
</evidence>
<dbReference type="FunFam" id="1.10.8.710:FF:000002">
    <property type="entry name" value="dynein heavy chain 17, axonemal"/>
    <property type="match status" value="1"/>
</dbReference>
<dbReference type="Gene3D" id="1.10.472.130">
    <property type="match status" value="1"/>
</dbReference>
<dbReference type="InterPro" id="IPR042228">
    <property type="entry name" value="Dynein_linker_3"/>
</dbReference>
<evidence type="ECO:0000259" key="29">
    <source>
        <dbReference type="Pfam" id="PF12777"/>
    </source>
</evidence>
<dbReference type="FunFam" id="3.20.180.20:FF:000001">
    <property type="entry name" value="Dynein axonemal heavy chain 5"/>
    <property type="match status" value="1"/>
</dbReference>
<dbReference type="FunFam" id="3.40.50.300:FF:000411">
    <property type="entry name" value="dynein heavy chain 17, axonemal"/>
    <property type="match status" value="1"/>
</dbReference>
<dbReference type="GO" id="GO:0007018">
    <property type="term" value="P:microtubule-based movement"/>
    <property type="evidence" value="ECO:0007669"/>
    <property type="project" value="InterPro"/>
</dbReference>
<dbReference type="Gene3D" id="3.10.490.20">
    <property type="match status" value="1"/>
</dbReference>
<dbReference type="Pfam" id="PF08385">
    <property type="entry name" value="DHC_N1"/>
    <property type="match status" value="1"/>
</dbReference>
<dbReference type="InterPro" id="IPR041658">
    <property type="entry name" value="AAA_lid_11"/>
</dbReference>
<keyword evidence="7" id="KW-0067">ATP-binding</keyword>